<dbReference type="InterPro" id="IPR005135">
    <property type="entry name" value="Endo/exonuclease/phosphatase"/>
</dbReference>
<evidence type="ECO:0000256" key="1">
    <source>
        <dbReference type="SAM" id="MobiDB-lite"/>
    </source>
</evidence>
<proteinExistence type="predicted"/>
<dbReference type="SUPFAM" id="SSF56219">
    <property type="entry name" value="DNase I-like"/>
    <property type="match status" value="1"/>
</dbReference>
<evidence type="ECO:0000256" key="2">
    <source>
        <dbReference type="SAM" id="Phobius"/>
    </source>
</evidence>
<feature type="domain" description="Endonuclease/exonuclease/phosphatase" evidence="3">
    <location>
        <begin position="88"/>
        <end position="207"/>
    </location>
</feature>
<dbReference type="GO" id="GO:0003824">
    <property type="term" value="F:catalytic activity"/>
    <property type="evidence" value="ECO:0007669"/>
    <property type="project" value="InterPro"/>
</dbReference>
<gene>
    <name evidence="4" type="ORF">TSIB3V08_LOCUS1152</name>
</gene>
<dbReference type="EMBL" id="OC000313">
    <property type="protein sequence ID" value="CAD7256877.1"/>
    <property type="molecule type" value="Genomic_DNA"/>
</dbReference>
<feature type="region of interest" description="Disordered" evidence="1">
    <location>
        <begin position="620"/>
        <end position="653"/>
    </location>
</feature>
<dbReference type="Pfam" id="PF14529">
    <property type="entry name" value="Exo_endo_phos_2"/>
    <property type="match status" value="1"/>
</dbReference>
<dbReference type="Gene3D" id="3.60.10.10">
    <property type="entry name" value="Endonuclease/exonuclease/phosphatase"/>
    <property type="match status" value="1"/>
</dbReference>
<dbReference type="InterPro" id="IPR013783">
    <property type="entry name" value="Ig-like_fold"/>
</dbReference>
<dbReference type="Gene3D" id="2.60.40.10">
    <property type="entry name" value="Immunoglobulins"/>
    <property type="match status" value="1"/>
</dbReference>
<keyword evidence="2" id="KW-0472">Membrane</keyword>
<evidence type="ECO:0000259" key="3">
    <source>
        <dbReference type="Pfam" id="PF14529"/>
    </source>
</evidence>
<keyword evidence="2" id="KW-0812">Transmembrane</keyword>
<dbReference type="InterPro" id="IPR008962">
    <property type="entry name" value="PapD-like_sf"/>
</dbReference>
<feature type="compositionally biased region" description="Polar residues" evidence="1">
    <location>
        <begin position="620"/>
        <end position="629"/>
    </location>
</feature>
<organism evidence="4">
    <name type="scientific">Timema shepardi</name>
    <name type="common">Walking stick</name>
    <dbReference type="NCBI Taxonomy" id="629360"/>
    <lineage>
        <taxon>Eukaryota</taxon>
        <taxon>Metazoa</taxon>
        <taxon>Ecdysozoa</taxon>
        <taxon>Arthropoda</taxon>
        <taxon>Hexapoda</taxon>
        <taxon>Insecta</taxon>
        <taxon>Pterygota</taxon>
        <taxon>Neoptera</taxon>
        <taxon>Polyneoptera</taxon>
        <taxon>Phasmatodea</taxon>
        <taxon>Timematodea</taxon>
        <taxon>Timematoidea</taxon>
        <taxon>Timematidae</taxon>
        <taxon>Timema</taxon>
    </lineage>
</organism>
<sequence>MRSVTVLHEVRKLAEEMGLDVVCIQEPYTLRGKVPHMPVITRVVVSGEAPMSAIVVFNKEIAVTKIEQLCNQWVTCVELGTSSGRCIVANLYFQFRHPIEPYLDQLEIICRTYAGVPLIITADANAKSPMWHSHRVIGRDRRGCALEEFIYGHGLEVANQPNNPPTYQGRAGASSNIDVTLCNAESMDMVEGWRVVDNVMVSDHNLIVFEFAAGRLVDGNGEGNRRRYNMSKANWEKLRAELILPSPVAQGDNVNMKAKQLTWALQDAMRKSIPVVKGDTKVGNKPWNDRLQSLRARARRTRKRYQRCRDPAGRVVLLNIYRERKREFEDGLYQEKRKSWEKYVQEELQRGPWGVPFKIASGKLRPPAMITTLSKDDGSTTTSWEESAVLLMETLLPDDDVTEDTEEHQRLRERMENDEYVNEEEVEPVSRAEVIRNIALMGKKKAPGPDGIKVEVLEKTADLIAPFLAGLLNECLAQGRIPNIWKQSEVIVLSKGEDKNPLIPKSYRTICLNEQVVVLVYKTKISGQKVRCANHMTPSSNRSWHYIRQQMVGALTVWLDFSLQPFDFDPNEKNKHKFMVQTMIAPDGEINLDSLWKDVNPENLMDSKLKCVFELPVDPSASTQENNVDASPAIHEEKAKRVGDGPKSSPKLNSVEGELMKAAAEVKHLREEESQLRQENLQLKEELLRIRRSNPTIDSSASLSSLSAAGQVAPEQSLPYIYLVLALVIGMFGIVLGKFIL</sequence>
<evidence type="ECO:0000313" key="4">
    <source>
        <dbReference type="EMBL" id="CAD7256877.1"/>
    </source>
</evidence>
<dbReference type="PANTHER" id="PTHR19446">
    <property type="entry name" value="REVERSE TRANSCRIPTASES"/>
    <property type="match status" value="1"/>
</dbReference>
<name>A0A7R9AMQ2_TIMSH</name>
<accession>A0A7R9AMQ2</accession>
<keyword evidence="2" id="KW-1133">Transmembrane helix</keyword>
<feature type="compositionally biased region" description="Basic and acidic residues" evidence="1">
    <location>
        <begin position="634"/>
        <end position="644"/>
    </location>
</feature>
<protein>
    <recommendedName>
        <fullName evidence="3">Endonuclease/exonuclease/phosphatase domain-containing protein</fullName>
    </recommendedName>
</protein>
<dbReference type="AlphaFoldDB" id="A0A7R9AMQ2"/>
<feature type="transmembrane region" description="Helical" evidence="2">
    <location>
        <begin position="720"/>
        <end position="740"/>
    </location>
</feature>
<dbReference type="SUPFAM" id="SSF49354">
    <property type="entry name" value="PapD-like"/>
    <property type="match status" value="1"/>
</dbReference>
<dbReference type="InterPro" id="IPR036691">
    <property type="entry name" value="Endo/exonu/phosph_ase_sf"/>
</dbReference>
<reference evidence="4" key="1">
    <citation type="submission" date="2020-11" db="EMBL/GenBank/DDBJ databases">
        <authorList>
            <person name="Tran Van P."/>
        </authorList>
    </citation>
    <scope>NUCLEOTIDE SEQUENCE</scope>
</reference>